<keyword evidence="2" id="KW-1185">Reference proteome</keyword>
<evidence type="ECO:0000313" key="1">
    <source>
        <dbReference type="EMBL" id="BBF85750.1"/>
    </source>
</evidence>
<evidence type="ECO:0000313" key="2">
    <source>
        <dbReference type="Proteomes" id="UP000198290"/>
    </source>
</evidence>
<dbReference type="Proteomes" id="UP000198290">
    <property type="component" value="Chromosome"/>
</dbReference>
<name>A0A3G9GD08_9NEIS</name>
<gene>
    <name evidence="1" type="ORF">DLM_2135</name>
</gene>
<dbReference type="AlphaFoldDB" id="A0A3G9GD08"/>
<protein>
    <submittedName>
        <fullName evidence="1">Uncharacterized protein</fullName>
    </submittedName>
</protein>
<sequence>MKMQDWPAFVAWQDSGISRTETAHFCRFGVPKTAVAFF</sequence>
<reference evidence="2" key="1">
    <citation type="journal article" date="2017" name="Biotechnol. Biofuels">
        <title>Evaluation of environmental bacterial communities as a factor affecting the growth of duckweed Lemna minor.</title>
        <authorList>
            <person name="Ishizawa H."/>
            <person name="Kuroda M."/>
            <person name="Morikawa M."/>
            <person name="Ike M."/>
        </authorList>
    </citation>
    <scope>NUCLEOTIDE SEQUENCE [LARGE SCALE GENOMIC DNA]</scope>
    <source>
        <strain evidence="2">H3</strain>
    </source>
</reference>
<proteinExistence type="predicted"/>
<dbReference type="KEGG" id="amah:DLM_2135"/>
<dbReference type="EMBL" id="AP018823">
    <property type="protein sequence ID" value="BBF85750.1"/>
    <property type="molecule type" value="Genomic_DNA"/>
</dbReference>
<reference evidence="1 2" key="2">
    <citation type="journal article" date="2017" name="Genome Announc.">
        <title>Draft genome sequence of Aquitalea magnusonii strain H3, a plant growth-promoting bacterium of duckweed Lemna minor.</title>
        <authorList>
            <person name="Ishizawa H."/>
            <person name="Kuroda M."/>
            <person name="Ike M."/>
        </authorList>
    </citation>
    <scope>NUCLEOTIDE SEQUENCE [LARGE SCALE GENOMIC DNA]</scope>
    <source>
        <strain evidence="1 2">H3</strain>
    </source>
</reference>
<reference evidence="2" key="3">
    <citation type="journal article" date="2017" name="Plant Physiol. Biochem.">
        <title>Differential oxidative and antioxidative response of duckweed Lemna minor toward plant growth promoting/inhibiting bacteria.</title>
        <authorList>
            <person name="Ishizawa H."/>
            <person name="Kuroda M."/>
            <person name="Morikawa M."/>
            <person name="Ike M."/>
        </authorList>
    </citation>
    <scope>NUCLEOTIDE SEQUENCE [LARGE SCALE GENOMIC DNA]</scope>
    <source>
        <strain evidence="2">H3</strain>
    </source>
</reference>
<organism evidence="1 2">
    <name type="scientific">Aquitalea magnusonii</name>
    <dbReference type="NCBI Taxonomy" id="332411"/>
    <lineage>
        <taxon>Bacteria</taxon>
        <taxon>Pseudomonadati</taxon>
        <taxon>Pseudomonadota</taxon>
        <taxon>Betaproteobacteria</taxon>
        <taxon>Neisseriales</taxon>
        <taxon>Chromobacteriaceae</taxon>
        <taxon>Aquitalea</taxon>
    </lineage>
</organism>
<accession>A0A3G9GD08</accession>